<feature type="transmembrane region" description="Helical" evidence="9">
    <location>
        <begin position="406"/>
        <end position="433"/>
    </location>
</feature>
<evidence type="ECO:0000256" key="1">
    <source>
        <dbReference type="ARBA" id="ARBA00004651"/>
    </source>
</evidence>
<keyword evidence="12" id="KW-1185">Reference proteome</keyword>
<feature type="transmembrane region" description="Helical" evidence="9">
    <location>
        <begin position="205"/>
        <end position="225"/>
    </location>
</feature>
<feature type="transmembrane region" description="Helical" evidence="9">
    <location>
        <begin position="148"/>
        <end position="168"/>
    </location>
</feature>
<dbReference type="Gene3D" id="1.20.1720.10">
    <property type="entry name" value="Multidrug resistance protein D"/>
    <property type="match status" value="1"/>
</dbReference>
<evidence type="ECO:0000256" key="8">
    <source>
        <dbReference type="SAM" id="MobiDB-lite"/>
    </source>
</evidence>
<dbReference type="Gene3D" id="1.20.1250.20">
    <property type="entry name" value="MFS general substrate transporter like domains"/>
    <property type="match status" value="1"/>
</dbReference>
<dbReference type="EMBL" id="VENP01000039">
    <property type="protein sequence ID" value="TNU73589.1"/>
    <property type="molecule type" value="Genomic_DNA"/>
</dbReference>
<comment type="caution">
    <text evidence="11">The sequence shown here is derived from an EMBL/GenBank/DDBJ whole genome shotgun (WGS) entry which is preliminary data.</text>
</comment>
<evidence type="ECO:0000256" key="9">
    <source>
        <dbReference type="SAM" id="Phobius"/>
    </source>
</evidence>
<accession>A0A5C5BAS9</accession>
<evidence type="ECO:0000256" key="4">
    <source>
        <dbReference type="ARBA" id="ARBA00022475"/>
    </source>
</evidence>
<feature type="transmembrane region" description="Helical" evidence="9">
    <location>
        <begin position="376"/>
        <end position="394"/>
    </location>
</feature>
<evidence type="ECO:0000256" key="2">
    <source>
        <dbReference type="ARBA" id="ARBA00008537"/>
    </source>
</evidence>
<feature type="transmembrane region" description="Helical" evidence="9">
    <location>
        <begin position="117"/>
        <end position="136"/>
    </location>
</feature>
<feature type="domain" description="Major facilitator superfamily (MFS) profile" evidence="10">
    <location>
        <begin position="52"/>
        <end position="506"/>
    </location>
</feature>
<dbReference type="NCBIfam" id="TIGR00711">
    <property type="entry name" value="efflux_EmrB"/>
    <property type="match status" value="1"/>
</dbReference>
<feature type="transmembrane region" description="Helical" evidence="9">
    <location>
        <begin position="90"/>
        <end position="110"/>
    </location>
</feature>
<feature type="compositionally biased region" description="Gly residues" evidence="8">
    <location>
        <begin position="510"/>
        <end position="523"/>
    </location>
</feature>
<evidence type="ECO:0000256" key="6">
    <source>
        <dbReference type="ARBA" id="ARBA00022989"/>
    </source>
</evidence>
<evidence type="ECO:0000313" key="11">
    <source>
        <dbReference type="EMBL" id="TNU73589.1"/>
    </source>
</evidence>
<dbReference type="PRINTS" id="PR01036">
    <property type="entry name" value="TCRTETB"/>
</dbReference>
<keyword evidence="7 9" id="KW-0472">Membrane</keyword>
<gene>
    <name evidence="11" type="ORF">FH969_10490</name>
</gene>
<evidence type="ECO:0000256" key="3">
    <source>
        <dbReference type="ARBA" id="ARBA00022448"/>
    </source>
</evidence>
<dbReference type="PANTHER" id="PTHR42718:SF9">
    <property type="entry name" value="MAJOR FACILITATOR SUPERFAMILY MULTIDRUG TRANSPORTER MFSC"/>
    <property type="match status" value="1"/>
</dbReference>
<dbReference type="GO" id="GO:0022857">
    <property type="term" value="F:transmembrane transporter activity"/>
    <property type="evidence" value="ECO:0007669"/>
    <property type="project" value="InterPro"/>
</dbReference>
<dbReference type="OrthoDB" id="9812221at2"/>
<dbReference type="PANTHER" id="PTHR42718">
    <property type="entry name" value="MAJOR FACILITATOR SUPERFAMILY MULTIDRUG TRANSPORTER MFSC"/>
    <property type="match status" value="1"/>
</dbReference>
<feature type="transmembrane region" description="Helical" evidence="9">
    <location>
        <begin position="310"/>
        <end position="331"/>
    </location>
</feature>
<feature type="region of interest" description="Disordered" evidence="8">
    <location>
        <begin position="1"/>
        <end position="31"/>
    </location>
</feature>
<dbReference type="InterPro" id="IPR036259">
    <property type="entry name" value="MFS_trans_sf"/>
</dbReference>
<dbReference type="Proteomes" id="UP000313849">
    <property type="component" value="Unassembled WGS sequence"/>
</dbReference>
<protein>
    <submittedName>
        <fullName evidence="11">Multidrug efflux MFS transporter</fullName>
    </submittedName>
</protein>
<evidence type="ECO:0000256" key="5">
    <source>
        <dbReference type="ARBA" id="ARBA00022692"/>
    </source>
</evidence>
<reference evidence="11 12" key="1">
    <citation type="submission" date="2019-06" db="EMBL/GenBank/DDBJ databases">
        <title>Draft genome sequence of Miniimonas arenae KCTC 19750T isolated from sea sand.</title>
        <authorList>
            <person name="Park S.-J."/>
        </authorList>
    </citation>
    <scope>NUCLEOTIDE SEQUENCE [LARGE SCALE GENOMIC DNA]</scope>
    <source>
        <strain evidence="11 12">KCTC 19750</strain>
    </source>
</reference>
<evidence type="ECO:0000256" key="7">
    <source>
        <dbReference type="ARBA" id="ARBA00023136"/>
    </source>
</evidence>
<name>A0A5C5BAS9_9MICO</name>
<feature type="transmembrane region" description="Helical" evidence="9">
    <location>
        <begin position="237"/>
        <end position="259"/>
    </location>
</feature>
<proteinExistence type="inferred from homology"/>
<feature type="transmembrane region" description="Helical" evidence="9">
    <location>
        <begin position="52"/>
        <end position="78"/>
    </location>
</feature>
<sequence length="533" mass="53383">MSETTQCREASDLDPPTAHQRVTRAPDPSDAVVPDAPAAAAPATLTPANRRLLALLLCSAFVVILNETTMSVALPPIMDDFGISAAAGQWLTTAFLLTMAVVIPTTGWLLGRLGTRVSFVVAMGAFSVGTALAAFAPTFEILLTARVVQASGTAVMMPLLMTTVMAVVPARARGRVMGNVALVIAAAPALGPTASGLVLRSLSWHWIFGLVLPIALVALACGARWVRAETEAETGPLDVLSVPLAVVAFGGLVVGLSLLGEASDGGSSTTPWVAVVLGVAALTVFVWRQLRLAPAGRALLDVRVLGIRDFTVALGIMCLAMFAMFGVMMLLPLLTQRVLGLEPLGAGLVMLPGALAMGLLGPVVGRMYDAVGARPLALPGLVLAAGALALLAAGPRAVGVVLAGHVLMSLGMALVFTPMFTVALSAVAGPLVAHGSATIGTLQQLAGAAGTAALVAVMTTGQASRLAAGASESDALAGGIQSALWVGVGALVVAALLAVSLRRPADVPGGGAGNGAGDAAGDGAGERAHAVGH</sequence>
<dbReference type="SUPFAM" id="SSF103473">
    <property type="entry name" value="MFS general substrate transporter"/>
    <property type="match status" value="1"/>
</dbReference>
<dbReference type="GO" id="GO:0005886">
    <property type="term" value="C:plasma membrane"/>
    <property type="evidence" value="ECO:0007669"/>
    <property type="project" value="UniProtKB-SubCell"/>
</dbReference>
<dbReference type="InterPro" id="IPR011701">
    <property type="entry name" value="MFS"/>
</dbReference>
<dbReference type="InterPro" id="IPR020846">
    <property type="entry name" value="MFS_dom"/>
</dbReference>
<dbReference type="RefSeq" id="WP_139987199.1">
    <property type="nucleotide sequence ID" value="NZ_VENP01000039.1"/>
</dbReference>
<dbReference type="PROSITE" id="PS50850">
    <property type="entry name" value="MFS"/>
    <property type="match status" value="1"/>
</dbReference>
<evidence type="ECO:0000259" key="10">
    <source>
        <dbReference type="PROSITE" id="PS50850"/>
    </source>
</evidence>
<organism evidence="11 12">
    <name type="scientific">Miniimonas arenae</name>
    <dbReference type="NCBI Taxonomy" id="676201"/>
    <lineage>
        <taxon>Bacteria</taxon>
        <taxon>Bacillati</taxon>
        <taxon>Actinomycetota</taxon>
        <taxon>Actinomycetes</taxon>
        <taxon>Micrococcales</taxon>
        <taxon>Beutenbergiaceae</taxon>
        <taxon>Miniimonas</taxon>
    </lineage>
</organism>
<comment type="similarity">
    <text evidence="2">Belongs to the major facilitator superfamily. EmrB family.</text>
</comment>
<dbReference type="AlphaFoldDB" id="A0A5C5BAS9"/>
<evidence type="ECO:0000313" key="12">
    <source>
        <dbReference type="Proteomes" id="UP000313849"/>
    </source>
</evidence>
<dbReference type="InterPro" id="IPR004638">
    <property type="entry name" value="EmrB-like"/>
</dbReference>
<feature type="compositionally biased region" description="Basic and acidic residues" evidence="8">
    <location>
        <begin position="524"/>
        <end position="533"/>
    </location>
</feature>
<keyword evidence="4" id="KW-1003">Cell membrane</keyword>
<dbReference type="Pfam" id="PF07690">
    <property type="entry name" value="MFS_1"/>
    <property type="match status" value="1"/>
</dbReference>
<feature type="transmembrane region" description="Helical" evidence="9">
    <location>
        <begin position="180"/>
        <end position="199"/>
    </location>
</feature>
<feature type="transmembrane region" description="Helical" evidence="9">
    <location>
        <begin position="483"/>
        <end position="501"/>
    </location>
</feature>
<feature type="region of interest" description="Disordered" evidence="8">
    <location>
        <begin position="510"/>
        <end position="533"/>
    </location>
</feature>
<keyword evidence="3" id="KW-0813">Transport</keyword>
<keyword evidence="5 9" id="KW-0812">Transmembrane</keyword>
<keyword evidence="6 9" id="KW-1133">Transmembrane helix</keyword>
<comment type="subcellular location">
    <subcellularLocation>
        <location evidence="1">Cell membrane</location>
        <topology evidence="1">Multi-pass membrane protein</topology>
    </subcellularLocation>
</comment>
<feature type="transmembrane region" description="Helical" evidence="9">
    <location>
        <begin position="343"/>
        <end position="364"/>
    </location>
</feature>
<feature type="transmembrane region" description="Helical" evidence="9">
    <location>
        <begin position="271"/>
        <end position="290"/>
    </location>
</feature>
<feature type="transmembrane region" description="Helical" evidence="9">
    <location>
        <begin position="445"/>
        <end position="463"/>
    </location>
</feature>